<keyword evidence="3" id="KW-1185">Reference proteome</keyword>
<sequence length="368" mass="41214">MAGLPDEITADILLRLPAKSLVRFRCVCKSWNSLLASTSFVEAYRDRWSKSGDRYLLKYDTNGSSRVGIYELGSHSLASLDPSFNANNGRYEIVSSSNGIVCLSTYDENDYTGSEIFLWNPSTNERRRLPRPHFLVSELIGFGFGFDPSSGGGHLGDFKVVNVRTESGFFMGRCSQVEVYSLRRNSWKPISEAFPCGIDPECLGNQVAFRNFVCWSYQYDASLVLFDLVEEVFHRMVLPLSMRAVTEHISLFDGCLSLIAWKPSCHSREVWIMKEFGTVEPWTKLYTIDLSSASSALSQYSPLGFADSRGIILFVRSSSSGGQQLVSYDVETARFEELGVEVDSVRSCRLVAYTQSLVSLMNTQTTNS</sequence>
<dbReference type="CDD" id="cd22157">
    <property type="entry name" value="F-box_AtFBW1-like"/>
    <property type="match status" value="1"/>
</dbReference>
<dbReference type="Gramene" id="rna-gnl|WGS:JABURB|Cocit.L0807.1">
    <property type="protein sequence ID" value="cds-KAF7849424.1"/>
    <property type="gene ID" value="gene-BT93_L0807"/>
</dbReference>
<dbReference type="PANTHER" id="PTHR31672">
    <property type="entry name" value="BNACNNG10540D PROTEIN"/>
    <property type="match status" value="1"/>
</dbReference>
<dbReference type="AlphaFoldDB" id="A0A8T0CQG3"/>
<evidence type="ECO:0000313" key="2">
    <source>
        <dbReference type="EMBL" id="KAF7849424.1"/>
    </source>
</evidence>
<accession>A0A8T0CQG3</accession>
<dbReference type="SMART" id="SM00256">
    <property type="entry name" value="FBOX"/>
    <property type="match status" value="1"/>
</dbReference>
<dbReference type="EMBL" id="MU089782">
    <property type="protein sequence ID" value="KAF7849424.1"/>
    <property type="molecule type" value="Genomic_DNA"/>
</dbReference>
<dbReference type="NCBIfam" id="TIGR01640">
    <property type="entry name" value="F_box_assoc_1"/>
    <property type="match status" value="1"/>
</dbReference>
<dbReference type="SUPFAM" id="SSF82171">
    <property type="entry name" value="DPP6 N-terminal domain-like"/>
    <property type="match status" value="1"/>
</dbReference>
<feature type="domain" description="F-box" evidence="1">
    <location>
        <begin position="1"/>
        <end position="47"/>
    </location>
</feature>
<dbReference type="Proteomes" id="UP000806378">
    <property type="component" value="Unassembled WGS sequence"/>
</dbReference>
<comment type="caution">
    <text evidence="2">The sequence shown here is derived from an EMBL/GenBank/DDBJ whole genome shotgun (WGS) entry which is preliminary data.</text>
</comment>
<evidence type="ECO:0000313" key="3">
    <source>
        <dbReference type="Proteomes" id="UP000806378"/>
    </source>
</evidence>
<dbReference type="PANTHER" id="PTHR31672:SF13">
    <property type="entry name" value="F-BOX PROTEIN CPR30-LIKE"/>
    <property type="match status" value="1"/>
</dbReference>
<dbReference type="OrthoDB" id="1916346at2759"/>
<proteinExistence type="predicted"/>
<dbReference type="PROSITE" id="PS50181">
    <property type="entry name" value="FBOX"/>
    <property type="match status" value="1"/>
</dbReference>
<dbReference type="InterPro" id="IPR017451">
    <property type="entry name" value="F-box-assoc_interact_dom"/>
</dbReference>
<dbReference type="SUPFAM" id="SSF81383">
    <property type="entry name" value="F-box domain"/>
    <property type="match status" value="1"/>
</dbReference>
<dbReference type="Gene3D" id="1.20.1280.50">
    <property type="match status" value="1"/>
</dbReference>
<dbReference type="Pfam" id="PF00646">
    <property type="entry name" value="F-box"/>
    <property type="match status" value="1"/>
</dbReference>
<reference evidence="2" key="1">
    <citation type="submission" date="2020-05" db="EMBL/GenBank/DDBJ databases">
        <title>WGS assembly of Corymbia citriodora subspecies variegata.</title>
        <authorList>
            <person name="Barry K."/>
            <person name="Hundley H."/>
            <person name="Shu S."/>
            <person name="Jenkins J."/>
            <person name="Grimwood J."/>
            <person name="Baten A."/>
        </authorList>
    </citation>
    <scope>NUCLEOTIDE SEQUENCE</scope>
    <source>
        <strain evidence="2">CV2-018</strain>
    </source>
</reference>
<evidence type="ECO:0000259" key="1">
    <source>
        <dbReference type="PROSITE" id="PS50181"/>
    </source>
</evidence>
<dbReference type="InterPro" id="IPR006527">
    <property type="entry name" value="F-box-assoc_dom_typ1"/>
</dbReference>
<dbReference type="InterPro" id="IPR050796">
    <property type="entry name" value="SCF_F-box_component"/>
</dbReference>
<dbReference type="InterPro" id="IPR036047">
    <property type="entry name" value="F-box-like_dom_sf"/>
</dbReference>
<dbReference type="InterPro" id="IPR001810">
    <property type="entry name" value="F-box_dom"/>
</dbReference>
<gene>
    <name evidence="2" type="ORF">BT93_L0807</name>
</gene>
<dbReference type="Pfam" id="PF07734">
    <property type="entry name" value="FBA_1"/>
    <property type="match status" value="1"/>
</dbReference>
<protein>
    <recommendedName>
        <fullName evidence="1">F-box domain-containing protein</fullName>
    </recommendedName>
</protein>
<organism evidence="2 3">
    <name type="scientific">Corymbia citriodora subsp. variegata</name>
    <dbReference type="NCBI Taxonomy" id="360336"/>
    <lineage>
        <taxon>Eukaryota</taxon>
        <taxon>Viridiplantae</taxon>
        <taxon>Streptophyta</taxon>
        <taxon>Embryophyta</taxon>
        <taxon>Tracheophyta</taxon>
        <taxon>Spermatophyta</taxon>
        <taxon>Magnoliopsida</taxon>
        <taxon>eudicotyledons</taxon>
        <taxon>Gunneridae</taxon>
        <taxon>Pentapetalae</taxon>
        <taxon>rosids</taxon>
        <taxon>malvids</taxon>
        <taxon>Myrtales</taxon>
        <taxon>Myrtaceae</taxon>
        <taxon>Myrtoideae</taxon>
        <taxon>Eucalypteae</taxon>
        <taxon>Corymbia</taxon>
    </lineage>
</organism>
<name>A0A8T0CQG3_CORYI</name>